<dbReference type="InterPro" id="IPR003812">
    <property type="entry name" value="Fido"/>
</dbReference>
<feature type="domain" description="Fido" evidence="3">
    <location>
        <begin position="107"/>
        <end position="264"/>
    </location>
</feature>
<evidence type="ECO:0000256" key="1">
    <source>
        <dbReference type="PIRSR" id="PIRSR640198-1"/>
    </source>
</evidence>
<dbReference type="InterPro" id="IPR040198">
    <property type="entry name" value="Fido_containing"/>
</dbReference>
<dbReference type="PROSITE" id="PS51459">
    <property type="entry name" value="FIDO"/>
    <property type="match status" value="1"/>
</dbReference>
<reference evidence="4 5" key="1">
    <citation type="submission" date="2018-05" db="EMBL/GenBank/DDBJ databases">
        <title>Genomic Encyclopedia of Type Strains, Phase IV (KMG-IV): sequencing the most valuable type-strain genomes for metagenomic binning, comparative biology and taxonomic classification.</title>
        <authorList>
            <person name="Goeker M."/>
        </authorList>
    </citation>
    <scope>NUCLEOTIDE SEQUENCE [LARGE SCALE GENOMIC DNA]</scope>
    <source>
        <strain evidence="4 5">DSM 18773</strain>
    </source>
</reference>
<evidence type="ECO:0000259" key="3">
    <source>
        <dbReference type="PROSITE" id="PS51459"/>
    </source>
</evidence>
<proteinExistence type="predicted"/>
<dbReference type="Gene3D" id="1.10.3290.10">
    <property type="entry name" value="Fido-like domain"/>
    <property type="match status" value="1"/>
</dbReference>
<evidence type="ECO:0000313" key="5">
    <source>
        <dbReference type="Proteomes" id="UP000245634"/>
    </source>
</evidence>
<dbReference type="AlphaFoldDB" id="A0A316DF40"/>
<keyword evidence="2" id="KW-0547">Nucleotide-binding</keyword>
<name>A0A316DF40_9BACL</name>
<protein>
    <submittedName>
        <fullName evidence="4">Fic family protein</fullName>
    </submittedName>
</protein>
<accession>A0A316DF40</accession>
<dbReference type="PANTHER" id="PTHR13504:SF38">
    <property type="entry name" value="FIDO DOMAIN-CONTAINING PROTEIN"/>
    <property type="match status" value="1"/>
</dbReference>
<feature type="binding site" evidence="2">
    <location>
        <begin position="237"/>
        <end position="238"/>
    </location>
    <ligand>
        <name>ATP</name>
        <dbReference type="ChEBI" id="CHEBI:30616"/>
    </ligand>
</feature>
<evidence type="ECO:0000256" key="2">
    <source>
        <dbReference type="PIRSR" id="PIRSR640198-2"/>
    </source>
</evidence>
<dbReference type="Pfam" id="PF02661">
    <property type="entry name" value="Fic"/>
    <property type="match status" value="1"/>
</dbReference>
<feature type="binding site" evidence="2">
    <location>
        <begin position="199"/>
        <end position="206"/>
    </location>
    <ligand>
        <name>ATP</name>
        <dbReference type="ChEBI" id="CHEBI:30616"/>
    </ligand>
</feature>
<feature type="active site" evidence="1">
    <location>
        <position position="195"/>
    </location>
</feature>
<dbReference type="InterPro" id="IPR036597">
    <property type="entry name" value="Fido-like_dom_sf"/>
</dbReference>
<dbReference type="SUPFAM" id="SSF140931">
    <property type="entry name" value="Fic-like"/>
    <property type="match status" value="1"/>
</dbReference>
<dbReference type="EMBL" id="QGGL01000004">
    <property type="protein sequence ID" value="PWK14854.1"/>
    <property type="molecule type" value="Genomic_DNA"/>
</dbReference>
<organism evidence="4 5">
    <name type="scientific">Tumebacillus permanentifrigoris</name>
    <dbReference type="NCBI Taxonomy" id="378543"/>
    <lineage>
        <taxon>Bacteria</taxon>
        <taxon>Bacillati</taxon>
        <taxon>Bacillota</taxon>
        <taxon>Bacilli</taxon>
        <taxon>Bacillales</taxon>
        <taxon>Alicyclobacillaceae</taxon>
        <taxon>Tumebacillus</taxon>
    </lineage>
</organism>
<gene>
    <name evidence="4" type="ORF">C7459_10453</name>
</gene>
<sequence>MSFRDDKIEKISYNLPVVNLLNRINEYKGKQELYKHQSPELLDALLQVAKIQSVESSNRIEGIFAEDKRISLLVKEKVEPRNRDEAEIAGYRDCLELIHASATHMPIKPHIIQQVHRTMMALSTGTGGNWKSVDNFIRETLPSGEQVVRFIPVPAWKTQDAMEELCQLYLEKKDKGQVPSLVLDALFVLDFLSVHPFSDGNGRMARLLTLWVLYLGGFEVGRYISLEKLVEQLKEQYYKTLQQSSQGWHDGEHDVAPWLEYYLTIVLRAYQKFDEHVGTISTRSRGWKKKKIESVVDSFIADFTIADLLDRCPGIARPTVTRTLSQLSQQGVIECVELGRNARWRKLK</sequence>
<comment type="caution">
    <text evidence="4">The sequence shown here is derived from an EMBL/GenBank/DDBJ whole genome shotgun (WGS) entry which is preliminary data.</text>
</comment>
<keyword evidence="2" id="KW-0067">ATP-binding</keyword>
<dbReference type="GO" id="GO:0005524">
    <property type="term" value="F:ATP binding"/>
    <property type="evidence" value="ECO:0007669"/>
    <property type="project" value="UniProtKB-KW"/>
</dbReference>
<dbReference type="Proteomes" id="UP000245634">
    <property type="component" value="Unassembled WGS sequence"/>
</dbReference>
<keyword evidence="5" id="KW-1185">Reference proteome</keyword>
<evidence type="ECO:0000313" key="4">
    <source>
        <dbReference type="EMBL" id="PWK14854.1"/>
    </source>
</evidence>
<dbReference type="PANTHER" id="PTHR13504">
    <property type="entry name" value="FIDO DOMAIN-CONTAINING PROTEIN DDB_G0283145"/>
    <property type="match status" value="1"/>
</dbReference>